<dbReference type="eggNOG" id="KOG3030">
    <property type="taxonomic scope" value="Eukaryota"/>
</dbReference>
<dbReference type="OrthoDB" id="8907274at2759"/>
<dbReference type="PANTHER" id="PTHR10165:SF197">
    <property type="entry name" value="FI04477P-RELATED"/>
    <property type="match status" value="1"/>
</dbReference>
<dbReference type="GO" id="GO:0007165">
    <property type="term" value="P:signal transduction"/>
    <property type="evidence" value="ECO:0007669"/>
    <property type="project" value="TreeGrafter"/>
</dbReference>
<evidence type="ECO:0000256" key="5">
    <source>
        <dbReference type="ARBA" id="ARBA00023136"/>
    </source>
</evidence>
<keyword evidence="3" id="KW-0812">Transmembrane</keyword>
<dbReference type="STRING" id="7222.B4J313"/>
<dbReference type="HOGENOM" id="CLU_021458_3_2_1"/>
<feature type="domain" description="Phosphatidic acid phosphatase type 2/haloperoxidase" evidence="6">
    <location>
        <begin position="103"/>
        <end position="254"/>
    </location>
</feature>
<dbReference type="InterPro" id="IPR043216">
    <property type="entry name" value="PAP-like"/>
</dbReference>
<proteinExistence type="inferred from homology"/>
<dbReference type="Gene3D" id="1.20.144.10">
    <property type="entry name" value="Phosphatidic acid phosphatase type 2/haloperoxidase"/>
    <property type="match status" value="1"/>
</dbReference>
<dbReference type="InParanoid" id="B4J313"/>
<dbReference type="AlphaFoldDB" id="B4J313"/>
<dbReference type="GO" id="GO:0006644">
    <property type="term" value="P:phospholipid metabolic process"/>
    <property type="evidence" value="ECO:0007669"/>
    <property type="project" value="InterPro"/>
</dbReference>
<evidence type="ECO:0000259" key="6">
    <source>
        <dbReference type="SMART" id="SM00014"/>
    </source>
</evidence>
<comment type="similarity">
    <text evidence="2">Belongs to the PA-phosphatase related phosphoesterase family.</text>
</comment>
<dbReference type="InterPro" id="IPR036938">
    <property type="entry name" value="PAP2/HPO_sf"/>
</dbReference>
<dbReference type="OMA" id="HDLCQVT"/>
<reference evidence="7 8" key="1">
    <citation type="journal article" date="2007" name="Nature">
        <title>Evolution of genes and genomes on the Drosophila phylogeny.</title>
        <authorList>
            <consortium name="Drosophila 12 Genomes Consortium"/>
            <person name="Clark A.G."/>
            <person name="Eisen M.B."/>
            <person name="Smith D.R."/>
            <person name="Bergman C.M."/>
            <person name="Oliver B."/>
            <person name="Markow T.A."/>
            <person name="Kaufman T.C."/>
            <person name="Kellis M."/>
            <person name="Gelbart W."/>
            <person name="Iyer V.N."/>
            <person name="Pollard D.A."/>
            <person name="Sackton T.B."/>
            <person name="Larracuente A.M."/>
            <person name="Singh N.D."/>
            <person name="Abad J.P."/>
            <person name="Abt D.N."/>
            <person name="Adryan B."/>
            <person name="Aguade M."/>
            <person name="Akashi H."/>
            <person name="Anderson W.W."/>
            <person name="Aquadro C.F."/>
            <person name="Ardell D.H."/>
            <person name="Arguello R."/>
            <person name="Artieri C.G."/>
            <person name="Barbash D.A."/>
            <person name="Barker D."/>
            <person name="Barsanti P."/>
            <person name="Batterham P."/>
            <person name="Batzoglou S."/>
            <person name="Begun D."/>
            <person name="Bhutkar A."/>
            <person name="Blanco E."/>
            <person name="Bosak S.A."/>
            <person name="Bradley R.K."/>
            <person name="Brand A.D."/>
            <person name="Brent M.R."/>
            <person name="Brooks A.N."/>
            <person name="Brown R.H."/>
            <person name="Butlin R.K."/>
            <person name="Caggese C."/>
            <person name="Calvi B.R."/>
            <person name="Bernardo de Carvalho A."/>
            <person name="Caspi A."/>
            <person name="Castrezana S."/>
            <person name="Celniker S.E."/>
            <person name="Chang J.L."/>
            <person name="Chapple C."/>
            <person name="Chatterji S."/>
            <person name="Chinwalla A."/>
            <person name="Civetta A."/>
            <person name="Clifton S.W."/>
            <person name="Comeron J.M."/>
            <person name="Costello J.C."/>
            <person name="Coyne J.A."/>
            <person name="Daub J."/>
            <person name="David R.G."/>
            <person name="Delcher A.L."/>
            <person name="Delehaunty K."/>
            <person name="Do C.B."/>
            <person name="Ebling H."/>
            <person name="Edwards K."/>
            <person name="Eickbush T."/>
            <person name="Evans J.D."/>
            <person name="Filipski A."/>
            <person name="Findeiss S."/>
            <person name="Freyhult E."/>
            <person name="Fulton L."/>
            <person name="Fulton R."/>
            <person name="Garcia A.C."/>
            <person name="Gardiner A."/>
            <person name="Garfield D.A."/>
            <person name="Garvin B.E."/>
            <person name="Gibson G."/>
            <person name="Gilbert D."/>
            <person name="Gnerre S."/>
            <person name="Godfrey J."/>
            <person name="Good R."/>
            <person name="Gotea V."/>
            <person name="Gravely B."/>
            <person name="Greenberg A.J."/>
            <person name="Griffiths-Jones S."/>
            <person name="Gross S."/>
            <person name="Guigo R."/>
            <person name="Gustafson E.A."/>
            <person name="Haerty W."/>
            <person name="Hahn M.W."/>
            <person name="Halligan D.L."/>
            <person name="Halpern A.L."/>
            <person name="Halter G.M."/>
            <person name="Han M.V."/>
            <person name="Heger A."/>
            <person name="Hillier L."/>
            <person name="Hinrichs A.S."/>
            <person name="Holmes I."/>
            <person name="Hoskins R.A."/>
            <person name="Hubisz M.J."/>
            <person name="Hultmark D."/>
            <person name="Huntley M.A."/>
            <person name="Jaffe D.B."/>
            <person name="Jagadeeshan S."/>
            <person name="Jeck W.R."/>
            <person name="Johnson J."/>
            <person name="Jones C.D."/>
            <person name="Jordan W.C."/>
            <person name="Karpen G.H."/>
            <person name="Kataoka E."/>
            <person name="Keightley P.D."/>
            <person name="Kheradpour P."/>
            <person name="Kirkness E.F."/>
            <person name="Koerich L.B."/>
            <person name="Kristiansen K."/>
            <person name="Kudrna D."/>
            <person name="Kulathinal R.J."/>
            <person name="Kumar S."/>
            <person name="Kwok R."/>
            <person name="Lander E."/>
            <person name="Langley C.H."/>
            <person name="Lapoint R."/>
            <person name="Lazzaro B.P."/>
            <person name="Lee S.J."/>
            <person name="Levesque L."/>
            <person name="Li R."/>
            <person name="Lin C.F."/>
            <person name="Lin M.F."/>
            <person name="Lindblad-Toh K."/>
            <person name="Llopart A."/>
            <person name="Long M."/>
            <person name="Low L."/>
            <person name="Lozovsky E."/>
            <person name="Lu J."/>
            <person name="Luo M."/>
            <person name="Machado C.A."/>
            <person name="Makalowski W."/>
            <person name="Marzo M."/>
            <person name="Matsuda M."/>
            <person name="Matzkin L."/>
            <person name="McAllister B."/>
            <person name="McBride C.S."/>
            <person name="McKernan B."/>
            <person name="McKernan K."/>
            <person name="Mendez-Lago M."/>
            <person name="Minx P."/>
            <person name="Mollenhauer M.U."/>
            <person name="Montooth K."/>
            <person name="Mount S.M."/>
            <person name="Mu X."/>
            <person name="Myers E."/>
            <person name="Negre B."/>
            <person name="Newfeld S."/>
            <person name="Nielsen R."/>
            <person name="Noor M.A."/>
            <person name="O'Grady P."/>
            <person name="Pachter L."/>
            <person name="Papaceit M."/>
            <person name="Parisi M.J."/>
            <person name="Parisi M."/>
            <person name="Parts L."/>
            <person name="Pedersen J.S."/>
            <person name="Pesole G."/>
            <person name="Phillippy A.M."/>
            <person name="Ponting C.P."/>
            <person name="Pop M."/>
            <person name="Porcelli D."/>
            <person name="Powell J.R."/>
            <person name="Prohaska S."/>
            <person name="Pruitt K."/>
            <person name="Puig M."/>
            <person name="Quesneville H."/>
            <person name="Ram K.R."/>
            <person name="Rand D."/>
            <person name="Rasmussen M.D."/>
            <person name="Reed L.K."/>
            <person name="Reenan R."/>
            <person name="Reily A."/>
            <person name="Remington K.A."/>
            <person name="Rieger T.T."/>
            <person name="Ritchie M.G."/>
            <person name="Robin C."/>
            <person name="Rogers Y.H."/>
            <person name="Rohde C."/>
            <person name="Rozas J."/>
            <person name="Rubenfield M.J."/>
            <person name="Ruiz A."/>
            <person name="Russo S."/>
            <person name="Salzberg S.L."/>
            <person name="Sanchez-Gracia A."/>
            <person name="Saranga D.J."/>
            <person name="Sato H."/>
            <person name="Schaeffer S.W."/>
            <person name="Schatz M.C."/>
            <person name="Schlenke T."/>
            <person name="Schwartz R."/>
            <person name="Segarra C."/>
            <person name="Singh R.S."/>
            <person name="Sirot L."/>
            <person name="Sirota M."/>
            <person name="Sisneros N.B."/>
            <person name="Smith C.D."/>
            <person name="Smith T.F."/>
            <person name="Spieth J."/>
            <person name="Stage D.E."/>
            <person name="Stark A."/>
            <person name="Stephan W."/>
            <person name="Strausberg R.L."/>
            <person name="Strempel S."/>
            <person name="Sturgill D."/>
            <person name="Sutton G."/>
            <person name="Sutton G.G."/>
            <person name="Tao W."/>
            <person name="Teichmann S."/>
            <person name="Tobari Y.N."/>
            <person name="Tomimura Y."/>
            <person name="Tsolas J.M."/>
            <person name="Valente V.L."/>
            <person name="Venter E."/>
            <person name="Venter J.C."/>
            <person name="Vicario S."/>
            <person name="Vieira F.G."/>
            <person name="Vilella A.J."/>
            <person name="Villasante A."/>
            <person name="Walenz B."/>
            <person name="Wang J."/>
            <person name="Wasserman M."/>
            <person name="Watts T."/>
            <person name="Wilson D."/>
            <person name="Wilson R.K."/>
            <person name="Wing R.A."/>
            <person name="Wolfner M.F."/>
            <person name="Wong A."/>
            <person name="Wong G.K."/>
            <person name="Wu C.I."/>
            <person name="Wu G."/>
            <person name="Yamamoto D."/>
            <person name="Yang H.P."/>
            <person name="Yang S.P."/>
            <person name="Yorke J.A."/>
            <person name="Yoshida K."/>
            <person name="Zdobnov E."/>
            <person name="Zhang P."/>
            <person name="Zhang Y."/>
            <person name="Zimin A.V."/>
            <person name="Baldwin J."/>
            <person name="Abdouelleil A."/>
            <person name="Abdulkadir J."/>
            <person name="Abebe A."/>
            <person name="Abera B."/>
            <person name="Abreu J."/>
            <person name="Acer S.C."/>
            <person name="Aftuck L."/>
            <person name="Alexander A."/>
            <person name="An P."/>
            <person name="Anderson E."/>
            <person name="Anderson S."/>
            <person name="Arachi H."/>
            <person name="Azer M."/>
            <person name="Bachantsang P."/>
            <person name="Barry A."/>
            <person name="Bayul T."/>
            <person name="Berlin A."/>
            <person name="Bessette D."/>
            <person name="Bloom T."/>
            <person name="Blye J."/>
            <person name="Boguslavskiy L."/>
            <person name="Bonnet C."/>
            <person name="Boukhgalter B."/>
            <person name="Bourzgui I."/>
            <person name="Brown A."/>
            <person name="Cahill P."/>
            <person name="Channer S."/>
            <person name="Cheshatsang Y."/>
            <person name="Chuda L."/>
            <person name="Citroen M."/>
            <person name="Collymore A."/>
            <person name="Cooke P."/>
            <person name="Costello M."/>
            <person name="D'Aco K."/>
            <person name="Daza R."/>
            <person name="De Haan G."/>
            <person name="DeGray S."/>
            <person name="DeMaso C."/>
            <person name="Dhargay N."/>
            <person name="Dooley K."/>
            <person name="Dooley E."/>
            <person name="Doricent M."/>
            <person name="Dorje P."/>
            <person name="Dorjee K."/>
            <person name="Dupes A."/>
            <person name="Elong R."/>
            <person name="Falk J."/>
            <person name="Farina A."/>
            <person name="Faro S."/>
            <person name="Ferguson D."/>
            <person name="Fisher S."/>
            <person name="Foley C.D."/>
            <person name="Franke A."/>
            <person name="Friedrich D."/>
            <person name="Gadbois L."/>
            <person name="Gearin G."/>
            <person name="Gearin C.R."/>
            <person name="Giannoukos G."/>
            <person name="Goode T."/>
            <person name="Graham J."/>
            <person name="Grandbois E."/>
            <person name="Grewal S."/>
            <person name="Gyaltsen K."/>
            <person name="Hafez N."/>
            <person name="Hagos B."/>
            <person name="Hall J."/>
            <person name="Henson C."/>
            <person name="Hollinger A."/>
            <person name="Honan T."/>
            <person name="Huard M.D."/>
            <person name="Hughes L."/>
            <person name="Hurhula B."/>
            <person name="Husby M.E."/>
            <person name="Kamat A."/>
            <person name="Kanga B."/>
            <person name="Kashin S."/>
            <person name="Khazanovich D."/>
            <person name="Kisner P."/>
            <person name="Lance K."/>
            <person name="Lara M."/>
            <person name="Lee W."/>
            <person name="Lennon N."/>
            <person name="Letendre F."/>
            <person name="LeVine R."/>
            <person name="Lipovsky A."/>
            <person name="Liu X."/>
            <person name="Liu J."/>
            <person name="Liu S."/>
            <person name="Lokyitsang T."/>
            <person name="Lokyitsang Y."/>
            <person name="Lubonja R."/>
            <person name="Lui A."/>
            <person name="MacDonald P."/>
            <person name="Magnisalis V."/>
            <person name="Maru K."/>
            <person name="Matthews C."/>
            <person name="McCusker W."/>
            <person name="McDonough S."/>
            <person name="Mehta T."/>
            <person name="Meldrim J."/>
            <person name="Meneus L."/>
            <person name="Mihai O."/>
            <person name="Mihalev A."/>
            <person name="Mihova T."/>
            <person name="Mittelman R."/>
            <person name="Mlenga V."/>
            <person name="Montmayeur A."/>
            <person name="Mulrain L."/>
            <person name="Navidi A."/>
            <person name="Naylor J."/>
            <person name="Negash T."/>
            <person name="Nguyen T."/>
            <person name="Nguyen N."/>
            <person name="Nicol R."/>
            <person name="Norbu C."/>
            <person name="Norbu N."/>
            <person name="Novod N."/>
            <person name="O'Neill B."/>
            <person name="Osman S."/>
            <person name="Markiewicz E."/>
            <person name="Oyono O.L."/>
            <person name="Patti C."/>
            <person name="Phunkhang P."/>
            <person name="Pierre F."/>
            <person name="Priest M."/>
            <person name="Raghuraman S."/>
            <person name="Rege F."/>
            <person name="Reyes R."/>
            <person name="Rise C."/>
            <person name="Rogov P."/>
            <person name="Ross K."/>
            <person name="Ryan E."/>
            <person name="Settipalli S."/>
            <person name="Shea T."/>
            <person name="Sherpa N."/>
            <person name="Shi L."/>
            <person name="Shih D."/>
            <person name="Sparrow T."/>
            <person name="Spaulding J."/>
            <person name="Stalker J."/>
            <person name="Stange-Thomann N."/>
            <person name="Stavropoulos S."/>
            <person name="Stone C."/>
            <person name="Strader C."/>
            <person name="Tesfaye S."/>
            <person name="Thomson T."/>
            <person name="Thoulutsang Y."/>
            <person name="Thoulutsang D."/>
            <person name="Topham K."/>
            <person name="Topping I."/>
            <person name="Tsamla T."/>
            <person name="Vassiliev H."/>
            <person name="Vo A."/>
            <person name="Wangchuk T."/>
            <person name="Wangdi T."/>
            <person name="Weiand M."/>
            <person name="Wilkinson J."/>
            <person name="Wilson A."/>
            <person name="Yadav S."/>
            <person name="Young G."/>
            <person name="Yu Q."/>
            <person name="Zembek L."/>
            <person name="Zhong D."/>
            <person name="Zimmer A."/>
            <person name="Zwirko Z."/>
            <person name="Jaffe D.B."/>
            <person name="Alvarez P."/>
            <person name="Brockman W."/>
            <person name="Butler J."/>
            <person name="Chin C."/>
            <person name="Gnerre S."/>
            <person name="Grabherr M."/>
            <person name="Kleber M."/>
            <person name="Mauceli E."/>
            <person name="MacCallum I."/>
        </authorList>
    </citation>
    <scope>NUCLEOTIDE SEQUENCE [LARGE SCALE GENOMIC DNA]</scope>
    <source>
        <strain evidence="8">Tucson 15287-2541.00</strain>
    </source>
</reference>
<organism evidence="8">
    <name type="scientific">Drosophila grimshawi</name>
    <name type="common">Hawaiian fruit fly</name>
    <name type="synonym">Idiomyia grimshawi</name>
    <dbReference type="NCBI Taxonomy" id="7222"/>
    <lineage>
        <taxon>Eukaryota</taxon>
        <taxon>Metazoa</taxon>
        <taxon>Ecdysozoa</taxon>
        <taxon>Arthropoda</taxon>
        <taxon>Hexapoda</taxon>
        <taxon>Insecta</taxon>
        <taxon>Pterygota</taxon>
        <taxon>Neoptera</taxon>
        <taxon>Endopterygota</taxon>
        <taxon>Diptera</taxon>
        <taxon>Brachycera</taxon>
        <taxon>Muscomorpha</taxon>
        <taxon>Ephydroidea</taxon>
        <taxon>Drosophilidae</taxon>
        <taxon>Drosophila</taxon>
        <taxon>Hawaiian Drosophila</taxon>
    </lineage>
</organism>
<evidence type="ECO:0000256" key="4">
    <source>
        <dbReference type="ARBA" id="ARBA00022989"/>
    </source>
</evidence>
<keyword evidence="5" id="KW-0472">Membrane</keyword>
<dbReference type="InterPro" id="IPR000326">
    <property type="entry name" value="PAP2/HPO"/>
</dbReference>
<dbReference type="SMART" id="SM00014">
    <property type="entry name" value="acidPPc"/>
    <property type="match status" value="1"/>
</dbReference>
<keyword evidence="8" id="KW-1185">Reference proteome</keyword>
<dbReference type="GO" id="GO:0008195">
    <property type="term" value="F:phosphatidate phosphatase activity"/>
    <property type="evidence" value="ECO:0007669"/>
    <property type="project" value="TreeGrafter"/>
</dbReference>
<dbReference type="PhylomeDB" id="B4J313"/>
<evidence type="ECO:0000256" key="2">
    <source>
        <dbReference type="ARBA" id="ARBA00008816"/>
    </source>
</evidence>
<dbReference type="Pfam" id="PF01569">
    <property type="entry name" value="PAP2"/>
    <property type="match status" value="1"/>
</dbReference>
<dbReference type="Proteomes" id="UP000001070">
    <property type="component" value="Unassembled WGS sequence"/>
</dbReference>
<evidence type="ECO:0000313" key="7">
    <source>
        <dbReference type="EMBL" id="EDV97183.1"/>
    </source>
</evidence>
<dbReference type="PANTHER" id="PTHR10165">
    <property type="entry name" value="LIPID PHOSPHATE PHOSPHATASE"/>
    <property type="match status" value="1"/>
</dbReference>
<dbReference type="GO" id="GO:0046839">
    <property type="term" value="P:phospholipid dephosphorylation"/>
    <property type="evidence" value="ECO:0007669"/>
    <property type="project" value="TreeGrafter"/>
</dbReference>
<sequence length="330" mass="37213">MSFGLRLNWPAVHRPLLDVVLLGILLVLSENFKELWDWTTQRGFFCDDESLMYPYHSNTVSSSMLHWLGLYLPLLLLLILESCRCRRPLDSKWQQYWPVYNTLRWFLFGHVASSVLKNMGKHTIGRLRPHFFDICRPQLADGGFCTDDAHRQGGVYHTVYTCVSGADTELIFDAHISFPSGHSSMAFYGLVFVALHLQRIRRTLPDNMLRPLCQLVCVSIASFVGLSRVMDYKHHWSDVVAGSLLGTLVALAVVRAAEQEHRLHLLCIDQKQQQQQNKQQQNANTMAPQTVAVDKVVTSGSSQTEPASAACEVGQQLPQDLSVVTCLSSN</sequence>
<evidence type="ECO:0000313" key="8">
    <source>
        <dbReference type="Proteomes" id="UP000001070"/>
    </source>
</evidence>
<protein>
    <submittedName>
        <fullName evidence="7">GH16696</fullName>
    </submittedName>
</protein>
<keyword evidence="4" id="KW-1133">Transmembrane helix</keyword>
<comment type="subcellular location">
    <subcellularLocation>
        <location evidence="1">Membrane</location>
        <topology evidence="1">Multi-pass membrane protein</topology>
    </subcellularLocation>
</comment>
<accession>B4J313</accession>
<dbReference type="SUPFAM" id="SSF48317">
    <property type="entry name" value="Acid phosphatase/Vanadium-dependent haloperoxidase"/>
    <property type="match status" value="1"/>
</dbReference>
<dbReference type="FunCoup" id="B4J313">
    <property type="interactions" value="106"/>
</dbReference>
<evidence type="ECO:0000256" key="1">
    <source>
        <dbReference type="ARBA" id="ARBA00004141"/>
    </source>
</evidence>
<gene>
    <name evidence="7" type="primary">Dgri\GH16696</name>
    <name evidence="7" type="ORF">Dgri_GH16696</name>
</gene>
<dbReference type="CDD" id="cd03384">
    <property type="entry name" value="PAP2_wunen"/>
    <property type="match status" value="1"/>
</dbReference>
<dbReference type="EMBL" id="CH916366">
    <property type="protein sequence ID" value="EDV97183.1"/>
    <property type="molecule type" value="Genomic_DNA"/>
</dbReference>
<dbReference type="KEGG" id="dgr:6558945"/>
<evidence type="ECO:0000256" key="3">
    <source>
        <dbReference type="ARBA" id="ARBA00022692"/>
    </source>
</evidence>
<dbReference type="GO" id="GO:0005886">
    <property type="term" value="C:plasma membrane"/>
    <property type="evidence" value="ECO:0007669"/>
    <property type="project" value="TreeGrafter"/>
</dbReference>
<name>B4J313_DROGR</name>